<evidence type="ECO:0000313" key="11">
    <source>
        <dbReference type="Proteomes" id="UP000230842"/>
    </source>
</evidence>
<reference evidence="10 11" key="1">
    <citation type="submission" date="2017-11" db="EMBL/GenBank/DDBJ databases">
        <title>Genomic Encyclopedia of Archaeal and Bacterial Type Strains, Phase II (KMG-II): From Individual Species to Whole Genera.</title>
        <authorList>
            <person name="Goeker M."/>
        </authorList>
    </citation>
    <scope>NUCLEOTIDE SEQUENCE [LARGE SCALE GENOMIC DNA]</scope>
    <source>
        <strain evidence="10 11">DSM 27763</strain>
    </source>
</reference>
<dbReference type="SUPFAM" id="SSF161098">
    <property type="entry name" value="MetI-like"/>
    <property type="match status" value="1"/>
</dbReference>
<comment type="subcellular location">
    <subcellularLocation>
        <location evidence="1 7">Cell membrane</location>
        <topology evidence="1 7">Multi-pass membrane protein</topology>
    </subcellularLocation>
</comment>
<keyword evidence="11" id="KW-1185">Reference proteome</keyword>
<evidence type="ECO:0000256" key="1">
    <source>
        <dbReference type="ARBA" id="ARBA00004651"/>
    </source>
</evidence>
<feature type="transmembrane region" description="Helical" evidence="7">
    <location>
        <begin position="134"/>
        <end position="158"/>
    </location>
</feature>
<comment type="caution">
    <text evidence="10">The sequence shown here is derived from an EMBL/GenBank/DDBJ whole genome shotgun (WGS) entry which is preliminary data.</text>
</comment>
<keyword evidence="4 7" id="KW-0812">Transmembrane</keyword>
<proteinExistence type="inferred from homology"/>
<evidence type="ECO:0000256" key="5">
    <source>
        <dbReference type="ARBA" id="ARBA00022989"/>
    </source>
</evidence>
<dbReference type="GO" id="GO:0005886">
    <property type="term" value="C:plasma membrane"/>
    <property type="evidence" value="ECO:0007669"/>
    <property type="project" value="UniProtKB-SubCell"/>
</dbReference>
<evidence type="ECO:0000256" key="4">
    <source>
        <dbReference type="ARBA" id="ARBA00022692"/>
    </source>
</evidence>
<dbReference type="Gene3D" id="1.10.3720.10">
    <property type="entry name" value="MetI-like"/>
    <property type="match status" value="1"/>
</dbReference>
<feature type="compositionally biased region" description="Low complexity" evidence="8">
    <location>
        <begin position="13"/>
        <end position="24"/>
    </location>
</feature>
<keyword evidence="6 7" id="KW-0472">Membrane</keyword>
<keyword evidence="2 7" id="KW-0813">Transport</keyword>
<dbReference type="InterPro" id="IPR000515">
    <property type="entry name" value="MetI-like"/>
</dbReference>
<comment type="similarity">
    <text evidence="7">Belongs to the binding-protein-dependent transport system permease family.</text>
</comment>
<dbReference type="GO" id="GO:0055085">
    <property type="term" value="P:transmembrane transport"/>
    <property type="evidence" value="ECO:0007669"/>
    <property type="project" value="InterPro"/>
</dbReference>
<dbReference type="Proteomes" id="UP000230842">
    <property type="component" value="Unassembled WGS sequence"/>
</dbReference>
<dbReference type="EMBL" id="PGEZ01000002">
    <property type="protein sequence ID" value="PJJ54043.1"/>
    <property type="molecule type" value="Genomic_DNA"/>
</dbReference>
<evidence type="ECO:0000256" key="6">
    <source>
        <dbReference type="ARBA" id="ARBA00023136"/>
    </source>
</evidence>
<organism evidence="10 11">
    <name type="scientific">Mumia flava</name>
    <dbReference type="NCBI Taxonomy" id="1348852"/>
    <lineage>
        <taxon>Bacteria</taxon>
        <taxon>Bacillati</taxon>
        <taxon>Actinomycetota</taxon>
        <taxon>Actinomycetes</taxon>
        <taxon>Propionibacteriales</taxon>
        <taxon>Nocardioidaceae</taxon>
        <taxon>Mumia</taxon>
    </lineage>
</organism>
<dbReference type="InterPro" id="IPR035906">
    <property type="entry name" value="MetI-like_sf"/>
</dbReference>
<feature type="region of interest" description="Disordered" evidence="8">
    <location>
        <begin position="1"/>
        <end position="33"/>
    </location>
</feature>
<dbReference type="PANTHER" id="PTHR43005:SF1">
    <property type="entry name" value="SPERMIDINE_PUTRESCINE TRANSPORT SYSTEM PERMEASE PROTEIN"/>
    <property type="match status" value="1"/>
</dbReference>
<dbReference type="Pfam" id="PF00528">
    <property type="entry name" value="BPD_transp_1"/>
    <property type="match status" value="1"/>
</dbReference>
<evidence type="ECO:0000256" key="3">
    <source>
        <dbReference type="ARBA" id="ARBA00022475"/>
    </source>
</evidence>
<evidence type="ECO:0000256" key="2">
    <source>
        <dbReference type="ARBA" id="ARBA00022448"/>
    </source>
</evidence>
<feature type="transmembrane region" description="Helical" evidence="7">
    <location>
        <begin position="239"/>
        <end position="258"/>
    </location>
</feature>
<evidence type="ECO:0000256" key="7">
    <source>
        <dbReference type="RuleBase" id="RU363032"/>
    </source>
</evidence>
<evidence type="ECO:0000256" key="8">
    <source>
        <dbReference type="SAM" id="MobiDB-lite"/>
    </source>
</evidence>
<feature type="transmembrane region" description="Helical" evidence="7">
    <location>
        <begin position="295"/>
        <end position="318"/>
    </location>
</feature>
<keyword evidence="5 7" id="KW-1133">Transmembrane helix</keyword>
<feature type="transmembrane region" description="Helical" evidence="7">
    <location>
        <begin position="99"/>
        <end position="122"/>
    </location>
</feature>
<evidence type="ECO:0000313" key="10">
    <source>
        <dbReference type="EMBL" id="PJJ54043.1"/>
    </source>
</evidence>
<dbReference type="AlphaFoldDB" id="A0A2M9B7W2"/>
<keyword evidence="3" id="KW-1003">Cell membrane</keyword>
<feature type="transmembrane region" description="Helical" evidence="7">
    <location>
        <begin position="190"/>
        <end position="214"/>
    </location>
</feature>
<evidence type="ECO:0000259" key="9">
    <source>
        <dbReference type="PROSITE" id="PS50928"/>
    </source>
</evidence>
<protein>
    <submittedName>
        <fullName evidence="10">N,N'-diacetylchitobiose transport system permease protein</fullName>
    </submittedName>
</protein>
<dbReference type="PANTHER" id="PTHR43005">
    <property type="entry name" value="BLR7065 PROTEIN"/>
    <property type="match status" value="1"/>
</dbReference>
<dbReference type="PROSITE" id="PS50928">
    <property type="entry name" value="ABC_TM1"/>
    <property type="match status" value="1"/>
</dbReference>
<feature type="transmembrane region" description="Helical" evidence="7">
    <location>
        <begin position="39"/>
        <end position="58"/>
    </location>
</feature>
<name>A0A2M9B7W2_9ACTN</name>
<gene>
    <name evidence="10" type="ORF">CLV56_3546</name>
</gene>
<dbReference type="CDD" id="cd06261">
    <property type="entry name" value="TM_PBP2"/>
    <property type="match status" value="1"/>
</dbReference>
<sequence length="327" mass="36137">MSQAMTDDGAVRAPQQPAATTAGPDRGGKRRTRRRPGGYLLLIPTLAVLILGLGYPLVRQVMMSFQEFGLAQQFGTADPGWIGLGNYVEILTDPTTWAVIVRSVVFCFVCAFVTMTIGMAVALLMRQVSTAARIILQVSMLAAWATPLIASLTVWNWLFDQRYGVVNWLLVKVGFERFDDYSWLANSTTFFLVAGVIVIWMSVPFVVFSLYAALTQVPEETIEAAQLDGASRTQRFRHIILPTIRPVLSIVMLLQIVWDLRVFAQINYLQSAGGIRSETHLLGTYLYQLGIGQSAYGVASAVAMVMLALTLALTFGYVRSLLREERA</sequence>
<feature type="domain" description="ABC transmembrane type-1" evidence="9">
    <location>
        <begin position="100"/>
        <end position="317"/>
    </location>
</feature>
<accession>A0A2M9B7W2</accession>